<dbReference type="InterPro" id="IPR001610">
    <property type="entry name" value="PAC"/>
</dbReference>
<proteinExistence type="predicted"/>
<dbReference type="SUPFAM" id="SSF55785">
    <property type="entry name" value="PYP-like sensor domain (PAS domain)"/>
    <property type="match status" value="3"/>
</dbReference>
<dbReference type="Proteomes" id="UP000001882">
    <property type="component" value="Chromosome"/>
</dbReference>
<evidence type="ECO:0000259" key="6">
    <source>
        <dbReference type="PROSITE" id="PS50109"/>
    </source>
</evidence>
<evidence type="ECO:0000313" key="9">
    <source>
        <dbReference type="EMBL" id="BAI61687.1"/>
    </source>
</evidence>
<keyword evidence="10" id="KW-1185">Reference proteome</keyword>
<dbReference type="AlphaFoldDB" id="D1YZ15"/>
<dbReference type="SUPFAM" id="SSF55874">
    <property type="entry name" value="ATPase domain of HSP90 chaperone/DNA topoisomerase II/histidine kinase"/>
    <property type="match status" value="1"/>
</dbReference>
<feature type="domain" description="PAS" evidence="7">
    <location>
        <begin position="259"/>
        <end position="319"/>
    </location>
</feature>
<feature type="domain" description="Histidine kinase" evidence="6">
    <location>
        <begin position="393"/>
        <end position="609"/>
    </location>
</feature>
<dbReference type="InterPro" id="IPR000700">
    <property type="entry name" value="PAS-assoc_C"/>
</dbReference>
<dbReference type="PROSITE" id="PS50112">
    <property type="entry name" value="PAS"/>
    <property type="match status" value="3"/>
</dbReference>
<evidence type="ECO:0000256" key="2">
    <source>
        <dbReference type="ARBA" id="ARBA00012438"/>
    </source>
</evidence>
<feature type="domain" description="PAC" evidence="8">
    <location>
        <begin position="332"/>
        <end position="382"/>
    </location>
</feature>
<dbReference type="InterPro" id="IPR000014">
    <property type="entry name" value="PAS"/>
</dbReference>
<dbReference type="CDD" id="cd00130">
    <property type="entry name" value="PAS"/>
    <property type="match status" value="3"/>
</dbReference>
<dbReference type="STRING" id="304371.MCP_1615"/>
<dbReference type="PANTHER" id="PTHR43304:SF1">
    <property type="entry name" value="PAC DOMAIN-CONTAINING PROTEIN"/>
    <property type="match status" value="1"/>
</dbReference>
<dbReference type="CDD" id="cd00075">
    <property type="entry name" value="HATPase"/>
    <property type="match status" value="1"/>
</dbReference>
<dbReference type="KEGG" id="mpd:MCP_1615"/>
<organism evidence="9 10">
    <name type="scientific">Methanocella paludicola (strain DSM 17711 / JCM 13418 / NBRC 101707 / SANAE)</name>
    <dbReference type="NCBI Taxonomy" id="304371"/>
    <lineage>
        <taxon>Archaea</taxon>
        <taxon>Methanobacteriati</taxon>
        <taxon>Methanobacteriota</taxon>
        <taxon>Stenosarchaea group</taxon>
        <taxon>Methanomicrobia</taxon>
        <taxon>Methanocellales</taxon>
        <taxon>Methanocellaceae</taxon>
        <taxon>Methanocella</taxon>
    </lineage>
</organism>
<dbReference type="EMBL" id="AP011532">
    <property type="protein sequence ID" value="BAI61687.1"/>
    <property type="molecule type" value="Genomic_DNA"/>
</dbReference>
<sequence>MLATREALEKNEELFRVLADTSLTPIFLVQNERFVYTNPAAQNTMGYSDKEFLAMDFWEPIHPDHREQVKECGLSIHRNEHVHGHLEVKYVKKTGEEGWAIFTAAPTLYKGEPACVVSGLDITKRKRAETALTESEEKFRVLTETSRAAIFFVQNSMFNYVNPAASRILGYSEEELLHMKYWEVVDPSLREQVKAYRRALISGEQVPRHFESQFLKKNGETGWCDLTVGHLKYKGNHATVIIAFDITMRKFAEIALRESEEKFRVLSETSPAAIFLYQENKLIYANPAAVKFTGFDPGELLKKNFWDMVHPKYRDMVKEIGLARQKGEQVPSRYEVQYITSKGEVRWAEFAAGLIDYKGKPAGIVIALDITDRKQAEASLMESKAQADLYVDLMGHDINNLNQVALGYLELATERLPLDESTREFIVKPMEALEKSSRLIEKVRKLQMMRSGHLESKTVDVGKIIEDVVKTYSTVPGRDITIHYTPARGLVSADELLTDVFSNLVVNAIKHSPCDRPLVIDIGMSELHEGGKDFYRITVDDNGPGIPDERKEAVFGRFSSGANRIKGSGLGLYLVKSLVESYGGRVWVENRVAGNYKAGSRFVVVLPSR</sequence>
<evidence type="ECO:0000256" key="3">
    <source>
        <dbReference type="ARBA" id="ARBA00022553"/>
    </source>
</evidence>
<dbReference type="InterPro" id="IPR004358">
    <property type="entry name" value="Sig_transdc_His_kin-like_C"/>
</dbReference>
<dbReference type="Pfam" id="PF02518">
    <property type="entry name" value="HATPase_c"/>
    <property type="match status" value="1"/>
</dbReference>
<dbReference type="InterPro" id="IPR013655">
    <property type="entry name" value="PAS_fold_3"/>
</dbReference>
<evidence type="ECO:0000256" key="1">
    <source>
        <dbReference type="ARBA" id="ARBA00000085"/>
    </source>
</evidence>
<dbReference type="InParanoid" id="D1YZ15"/>
<evidence type="ECO:0000256" key="4">
    <source>
        <dbReference type="ARBA" id="ARBA00022679"/>
    </source>
</evidence>
<gene>
    <name evidence="9" type="ordered locus">MCP_1615</name>
</gene>
<dbReference type="InterPro" id="IPR052162">
    <property type="entry name" value="Sensor_kinase/Photoreceptor"/>
</dbReference>
<dbReference type="InterPro" id="IPR035965">
    <property type="entry name" value="PAS-like_dom_sf"/>
</dbReference>
<dbReference type="eggNOG" id="arCOG06515">
    <property type="taxonomic scope" value="Archaea"/>
</dbReference>
<feature type="domain" description="PAS" evidence="7">
    <location>
        <begin position="135"/>
        <end position="204"/>
    </location>
</feature>
<dbReference type="GO" id="GO:0004673">
    <property type="term" value="F:protein histidine kinase activity"/>
    <property type="evidence" value="ECO:0007669"/>
    <property type="project" value="UniProtKB-EC"/>
</dbReference>
<dbReference type="PROSITE" id="PS50109">
    <property type="entry name" value="HIS_KIN"/>
    <property type="match status" value="1"/>
</dbReference>
<keyword evidence="3" id="KW-0597">Phosphoprotein</keyword>
<dbReference type="Pfam" id="PF13426">
    <property type="entry name" value="PAS_9"/>
    <property type="match status" value="2"/>
</dbReference>
<dbReference type="InterPro" id="IPR005467">
    <property type="entry name" value="His_kinase_dom"/>
</dbReference>
<comment type="catalytic activity">
    <reaction evidence="1">
        <text>ATP + protein L-histidine = ADP + protein N-phospho-L-histidine.</text>
        <dbReference type="EC" id="2.7.13.3"/>
    </reaction>
</comment>
<reference evidence="9 10" key="1">
    <citation type="journal article" date="2007" name="Appl. Environ. Microbiol.">
        <title>Isolation of key methanogens for global methane emission from rice paddy fields: a novel isolate affiliated with the clone cluster rice cluster I.</title>
        <authorList>
            <person name="Sakai S."/>
            <person name="Imachi H."/>
            <person name="Sekiguchi Y."/>
            <person name="Ohashi A."/>
            <person name="Harada H."/>
            <person name="Kamagata Y."/>
        </authorList>
    </citation>
    <scope>NUCLEOTIDE SEQUENCE [LARGE SCALE GENOMIC DNA]</scope>
    <source>
        <strain evidence="10">DSM 17711 / JCM 13418 / NBRC 101707 / SANAE</strain>
    </source>
</reference>
<dbReference type="Gene3D" id="3.30.565.10">
    <property type="entry name" value="Histidine kinase-like ATPase, C-terminal domain"/>
    <property type="match status" value="1"/>
</dbReference>
<feature type="domain" description="PAC" evidence="8">
    <location>
        <begin position="84"/>
        <end position="134"/>
    </location>
</feature>
<dbReference type="Pfam" id="PF08447">
    <property type="entry name" value="PAS_3"/>
    <property type="match status" value="1"/>
</dbReference>
<accession>D1YZ15</accession>
<dbReference type="PANTHER" id="PTHR43304">
    <property type="entry name" value="PHYTOCHROME-LIKE PROTEIN CPH1"/>
    <property type="match status" value="1"/>
</dbReference>
<protein>
    <recommendedName>
        <fullName evidence="2">histidine kinase</fullName>
        <ecNumber evidence="2">2.7.13.3</ecNumber>
    </recommendedName>
</protein>
<reference evidence="9 10" key="2">
    <citation type="journal article" date="2008" name="Int. J. Syst. Evol. Microbiol.">
        <title>Methanocella paludicola gen. nov., sp. nov., a methane-producing archaeon, the first isolate of the lineage 'Rice Cluster I', and proposal of the new archaeal order Methanocellales ord. nov.</title>
        <authorList>
            <person name="Sakai S."/>
            <person name="Imachi H."/>
            <person name="Hanada S."/>
            <person name="Ohashi A."/>
            <person name="Harada H."/>
            <person name="Kamagata Y."/>
        </authorList>
    </citation>
    <scope>NUCLEOTIDE SEQUENCE [LARGE SCALE GENOMIC DNA]</scope>
    <source>
        <strain evidence="10">DSM 17711 / JCM 13418 / NBRC 101707 / SANAE</strain>
    </source>
</reference>
<dbReference type="SMART" id="SM00091">
    <property type="entry name" value="PAS"/>
    <property type="match status" value="3"/>
</dbReference>
<dbReference type="Gene3D" id="3.30.450.20">
    <property type="entry name" value="PAS domain"/>
    <property type="match status" value="3"/>
</dbReference>
<dbReference type="InterPro" id="IPR003594">
    <property type="entry name" value="HATPase_dom"/>
</dbReference>
<keyword evidence="5 9" id="KW-0418">Kinase</keyword>
<name>D1YZ15_METPS</name>
<evidence type="ECO:0000259" key="7">
    <source>
        <dbReference type="PROSITE" id="PS50112"/>
    </source>
</evidence>
<dbReference type="SMART" id="SM00086">
    <property type="entry name" value="PAC"/>
    <property type="match status" value="3"/>
</dbReference>
<reference evidence="10" key="3">
    <citation type="journal article" date="2011" name="PLoS ONE">
        <title>Genome sequence of a mesophilic hydrogenotrophic methanogen Methanocella paludicola, the first cultivated representative of the order Methanocellales.</title>
        <authorList>
            <person name="Sakai S."/>
            <person name="Takaki Y."/>
            <person name="Shimamura S."/>
            <person name="Sekine M."/>
            <person name="Tajima T."/>
            <person name="Kosugi H."/>
            <person name="Ichikawa N."/>
            <person name="Tasumi E."/>
            <person name="Hiraki A.T."/>
            <person name="Shimizu A."/>
            <person name="Kato Y."/>
            <person name="Nishiko R."/>
            <person name="Mori K."/>
            <person name="Fujita N."/>
            <person name="Imachi H."/>
            <person name="Takai K."/>
        </authorList>
    </citation>
    <scope>NUCLEOTIDE SEQUENCE [LARGE SCALE GENOMIC DNA]</scope>
    <source>
        <strain evidence="10">DSM 17711 / JCM 13418 / NBRC 101707 / SANAE</strain>
    </source>
</reference>
<feature type="domain" description="PAS" evidence="7">
    <location>
        <begin position="11"/>
        <end position="71"/>
    </location>
</feature>
<evidence type="ECO:0000259" key="8">
    <source>
        <dbReference type="PROSITE" id="PS50113"/>
    </source>
</evidence>
<dbReference type="PROSITE" id="PS50113">
    <property type="entry name" value="PAC"/>
    <property type="match status" value="3"/>
</dbReference>
<dbReference type="eggNOG" id="arCOG02353">
    <property type="taxonomic scope" value="Archaea"/>
</dbReference>
<dbReference type="EC" id="2.7.13.3" evidence="2"/>
<evidence type="ECO:0000313" key="10">
    <source>
        <dbReference type="Proteomes" id="UP000001882"/>
    </source>
</evidence>
<keyword evidence="4" id="KW-0808">Transferase</keyword>
<dbReference type="SMART" id="SM00387">
    <property type="entry name" value="HATPase_c"/>
    <property type="match status" value="1"/>
</dbReference>
<dbReference type="eggNOG" id="arCOG06918">
    <property type="taxonomic scope" value="Archaea"/>
</dbReference>
<feature type="domain" description="PAC" evidence="8">
    <location>
        <begin position="208"/>
        <end position="258"/>
    </location>
</feature>
<evidence type="ECO:0000256" key="5">
    <source>
        <dbReference type="ARBA" id="ARBA00022777"/>
    </source>
</evidence>
<dbReference type="InterPro" id="IPR036890">
    <property type="entry name" value="HATPase_C_sf"/>
</dbReference>
<dbReference type="PRINTS" id="PR00344">
    <property type="entry name" value="BCTRLSENSOR"/>
</dbReference>
<dbReference type="NCBIfam" id="TIGR00229">
    <property type="entry name" value="sensory_box"/>
    <property type="match status" value="3"/>
</dbReference>